<gene>
    <name evidence="2" type="ORF">Smic_57940</name>
</gene>
<organism evidence="2 3">
    <name type="scientific">Streptomyces microflavus</name>
    <name type="common">Streptomyces lipmanii</name>
    <dbReference type="NCBI Taxonomy" id="1919"/>
    <lineage>
        <taxon>Bacteria</taxon>
        <taxon>Bacillati</taxon>
        <taxon>Actinomycetota</taxon>
        <taxon>Actinomycetes</taxon>
        <taxon>Kitasatosporales</taxon>
        <taxon>Streptomycetaceae</taxon>
        <taxon>Streptomyces</taxon>
    </lineage>
</organism>
<dbReference type="Proteomes" id="UP000498740">
    <property type="component" value="Unassembled WGS sequence"/>
</dbReference>
<protein>
    <submittedName>
        <fullName evidence="2">Uncharacterized protein</fullName>
    </submittedName>
</protein>
<reference evidence="2 3" key="1">
    <citation type="submission" date="2020-05" db="EMBL/GenBank/DDBJ databases">
        <title>Whole genome shotgun sequence of Streptomyces microflavus NBRC 13062.</title>
        <authorList>
            <person name="Komaki H."/>
            <person name="Tamura T."/>
        </authorList>
    </citation>
    <scope>NUCLEOTIDE SEQUENCE [LARGE SCALE GENOMIC DNA]</scope>
    <source>
        <strain evidence="2 3">NBRC 13062</strain>
    </source>
</reference>
<evidence type="ECO:0000313" key="3">
    <source>
        <dbReference type="Proteomes" id="UP000498740"/>
    </source>
</evidence>
<evidence type="ECO:0000313" key="2">
    <source>
        <dbReference type="EMBL" id="GFN07238.1"/>
    </source>
</evidence>
<feature type="compositionally biased region" description="Basic and acidic residues" evidence="1">
    <location>
        <begin position="1"/>
        <end position="16"/>
    </location>
</feature>
<proteinExistence type="predicted"/>
<comment type="caution">
    <text evidence="2">The sequence shown here is derived from an EMBL/GenBank/DDBJ whole genome shotgun (WGS) entry which is preliminary data.</text>
</comment>
<name>A0A7J0CXW8_STRMI</name>
<dbReference type="EMBL" id="BLWD01000001">
    <property type="protein sequence ID" value="GFN07238.1"/>
    <property type="molecule type" value="Genomic_DNA"/>
</dbReference>
<sequence>MPHPSERRGQRGENPHVLDGPRVAAPHNDGRARVARSVYVTGIDRGTAGRSSSWESWSY</sequence>
<accession>A0A7J0CXW8</accession>
<evidence type="ECO:0000256" key="1">
    <source>
        <dbReference type="SAM" id="MobiDB-lite"/>
    </source>
</evidence>
<feature type="region of interest" description="Disordered" evidence="1">
    <location>
        <begin position="1"/>
        <end position="33"/>
    </location>
</feature>
<dbReference type="AlphaFoldDB" id="A0A7J0CXW8"/>